<proteinExistence type="predicted"/>
<dbReference type="EMBL" id="CP036264">
    <property type="protein sequence ID" value="QEG01651.1"/>
    <property type="molecule type" value="Genomic_DNA"/>
</dbReference>
<keyword evidence="2" id="KW-1185">Reference proteome</keyword>
<gene>
    <name evidence="1" type="ORF">Mal15_57290</name>
</gene>
<sequence length="190" mass="20653">MSVDFLANHLRARALQVLHLHLSFQASGRELHLAMGPLPDPSLDDLGTDFSDTGDGDIGMMKLGDNSSGLNHSFAYNGVFFDQPCIVLSLSAQEVSAEEKSELETQLKEDAENAFFLPTGLNVTLTLTPDGSLMSMNVWIGNSSLSINRGPAVDVDIDGESISGRDGMSSKEFNNEELSFHAEFETEIHF</sequence>
<evidence type="ECO:0000313" key="2">
    <source>
        <dbReference type="Proteomes" id="UP000321353"/>
    </source>
</evidence>
<dbReference type="Proteomes" id="UP000321353">
    <property type="component" value="Chromosome"/>
</dbReference>
<name>A0A5B9MNK5_9BACT</name>
<protein>
    <submittedName>
        <fullName evidence="1">Uncharacterized protein</fullName>
    </submittedName>
</protein>
<dbReference type="AlphaFoldDB" id="A0A5B9MNK5"/>
<accession>A0A5B9MNK5</accession>
<evidence type="ECO:0000313" key="1">
    <source>
        <dbReference type="EMBL" id="QEG01651.1"/>
    </source>
</evidence>
<dbReference type="KEGG" id="smam:Mal15_57290"/>
<reference evidence="1 2" key="1">
    <citation type="submission" date="2019-02" db="EMBL/GenBank/DDBJ databases">
        <title>Planctomycetal bacteria perform biofilm scaping via a novel small molecule.</title>
        <authorList>
            <person name="Jeske O."/>
            <person name="Boedeker C."/>
            <person name="Wiegand S."/>
            <person name="Breitling P."/>
            <person name="Kallscheuer N."/>
            <person name="Jogler M."/>
            <person name="Rohde M."/>
            <person name="Petersen J."/>
            <person name="Medema M.H."/>
            <person name="Surup F."/>
            <person name="Jogler C."/>
        </authorList>
    </citation>
    <scope>NUCLEOTIDE SEQUENCE [LARGE SCALE GENOMIC DNA]</scope>
    <source>
        <strain evidence="1 2">Mal15</strain>
    </source>
</reference>
<organism evidence="1 2">
    <name type="scientific">Stieleria maiorica</name>
    <dbReference type="NCBI Taxonomy" id="2795974"/>
    <lineage>
        <taxon>Bacteria</taxon>
        <taxon>Pseudomonadati</taxon>
        <taxon>Planctomycetota</taxon>
        <taxon>Planctomycetia</taxon>
        <taxon>Pirellulales</taxon>
        <taxon>Pirellulaceae</taxon>
        <taxon>Stieleria</taxon>
    </lineage>
</organism>